<keyword evidence="4" id="KW-0963">Cytoplasm</keyword>
<dbReference type="Pfam" id="PF03807">
    <property type="entry name" value="F420_oxidored"/>
    <property type="match status" value="1"/>
</dbReference>
<evidence type="ECO:0000259" key="7">
    <source>
        <dbReference type="Pfam" id="PF03807"/>
    </source>
</evidence>
<evidence type="ECO:0000256" key="4">
    <source>
        <dbReference type="HAMAP-Rule" id="MF_01925"/>
    </source>
</evidence>
<dbReference type="EMBL" id="WOSY01000003">
    <property type="protein sequence ID" value="NHN87895.1"/>
    <property type="molecule type" value="Genomic_DNA"/>
</dbReference>
<comment type="subcellular location">
    <subcellularLocation>
        <location evidence="4">Cytoplasm</location>
    </subcellularLocation>
</comment>
<keyword evidence="4 6" id="KW-0028">Amino-acid biosynthesis</keyword>
<evidence type="ECO:0000256" key="6">
    <source>
        <dbReference type="RuleBase" id="RU003903"/>
    </source>
</evidence>
<feature type="domain" description="Pyrroline-5-carboxylate reductase catalytic N-terminal" evidence="7">
    <location>
        <begin position="10"/>
        <end position="99"/>
    </location>
</feature>
<evidence type="ECO:0000256" key="1">
    <source>
        <dbReference type="ARBA" id="ARBA00005525"/>
    </source>
</evidence>
<feature type="domain" description="Pyrroline-5-carboxylate reductase dimerisation" evidence="8">
    <location>
        <begin position="168"/>
        <end position="273"/>
    </location>
</feature>
<dbReference type="SUPFAM" id="SSF51735">
    <property type="entry name" value="NAD(P)-binding Rossmann-fold domains"/>
    <property type="match status" value="1"/>
</dbReference>
<evidence type="ECO:0000256" key="2">
    <source>
        <dbReference type="ARBA" id="ARBA00022857"/>
    </source>
</evidence>
<dbReference type="InterPro" id="IPR000304">
    <property type="entry name" value="Pyrroline-COOH_reductase"/>
</dbReference>
<dbReference type="PANTHER" id="PTHR11645:SF0">
    <property type="entry name" value="PYRROLINE-5-CARBOXYLATE REDUCTASE 3"/>
    <property type="match status" value="1"/>
</dbReference>
<keyword evidence="3 4" id="KW-0560">Oxidoreductase</keyword>
<dbReference type="PROSITE" id="PS00521">
    <property type="entry name" value="P5CR"/>
    <property type="match status" value="1"/>
</dbReference>
<dbReference type="InterPro" id="IPR029036">
    <property type="entry name" value="P5CR_dimer"/>
</dbReference>
<evidence type="ECO:0000259" key="8">
    <source>
        <dbReference type="Pfam" id="PF14748"/>
    </source>
</evidence>
<gene>
    <name evidence="4" type="primary">proC</name>
    <name evidence="9" type="ORF">GOB81_04510</name>
</gene>
<dbReference type="GO" id="GO:0004735">
    <property type="term" value="F:pyrroline-5-carboxylate reductase activity"/>
    <property type="evidence" value="ECO:0007669"/>
    <property type="project" value="UniProtKB-EC"/>
</dbReference>
<dbReference type="SUPFAM" id="SSF48179">
    <property type="entry name" value="6-phosphogluconate dehydrogenase C-terminal domain-like"/>
    <property type="match status" value="1"/>
</dbReference>
<protein>
    <recommendedName>
        <fullName evidence="4 5">Pyrroline-5-carboxylate reductase</fullName>
        <shortName evidence="4">P5C reductase</shortName>
        <shortName evidence="4">P5CR</shortName>
        <ecNumber evidence="4 5">1.5.1.2</ecNumber>
    </recommendedName>
    <alternativeName>
        <fullName evidence="4">PCA reductase</fullName>
    </alternativeName>
</protein>
<evidence type="ECO:0000313" key="10">
    <source>
        <dbReference type="Proteomes" id="UP000631653"/>
    </source>
</evidence>
<comment type="caution">
    <text evidence="9">The sequence shown here is derived from an EMBL/GenBank/DDBJ whole genome shotgun (WGS) entry which is preliminary data.</text>
</comment>
<reference evidence="9 10" key="1">
    <citation type="journal article" date="2020" name="Int. J. Syst. Evol. Microbiol.">
        <title>Novel acetic acid bacteria from cider fermentations: Acetobacter conturbans sp. nov. and Acetobacter fallax sp. nov.</title>
        <authorList>
            <person name="Sombolestani A.S."/>
            <person name="Cleenwerck I."/>
            <person name="Cnockaert M."/>
            <person name="Borremans W."/>
            <person name="Wieme A.D."/>
            <person name="De Vuyst L."/>
            <person name="Vandamme P."/>
        </authorList>
    </citation>
    <scope>NUCLEOTIDE SEQUENCE [LARGE SCALE GENOMIC DNA]</scope>
    <source>
        <strain evidence="9 10">LMG 1627</strain>
    </source>
</reference>
<keyword evidence="4 6" id="KW-0641">Proline biosynthesis</keyword>
<dbReference type="PIRSF" id="PIRSF000193">
    <property type="entry name" value="Pyrrol-5-carb_rd"/>
    <property type="match status" value="1"/>
</dbReference>
<dbReference type="Gene3D" id="1.10.3730.10">
    <property type="entry name" value="ProC C-terminal domain-like"/>
    <property type="match status" value="1"/>
</dbReference>
<dbReference type="Pfam" id="PF14748">
    <property type="entry name" value="P5CR_dimer"/>
    <property type="match status" value="1"/>
</dbReference>
<dbReference type="Proteomes" id="UP000631653">
    <property type="component" value="Unassembled WGS sequence"/>
</dbReference>
<comment type="catalytic activity">
    <reaction evidence="4 6">
        <text>L-proline + NADP(+) = (S)-1-pyrroline-5-carboxylate + NADPH + 2 H(+)</text>
        <dbReference type="Rhea" id="RHEA:14109"/>
        <dbReference type="ChEBI" id="CHEBI:15378"/>
        <dbReference type="ChEBI" id="CHEBI:17388"/>
        <dbReference type="ChEBI" id="CHEBI:57783"/>
        <dbReference type="ChEBI" id="CHEBI:58349"/>
        <dbReference type="ChEBI" id="CHEBI:60039"/>
        <dbReference type="EC" id="1.5.1.2"/>
    </reaction>
</comment>
<dbReference type="RefSeq" id="WP_173569174.1">
    <property type="nucleotide sequence ID" value="NZ_WOSY01000003.1"/>
</dbReference>
<keyword evidence="10" id="KW-1185">Reference proteome</keyword>
<name>A0ABX0JZN9_9PROT</name>
<dbReference type="InterPro" id="IPR008927">
    <property type="entry name" value="6-PGluconate_DH-like_C_sf"/>
</dbReference>
<dbReference type="HAMAP" id="MF_01925">
    <property type="entry name" value="P5C_reductase"/>
    <property type="match status" value="1"/>
</dbReference>
<dbReference type="EC" id="1.5.1.2" evidence="4 5"/>
<accession>A0ABX0JZN9</accession>
<evidence type="ECO:0000313" key="9">
    <source>
        <dbReference type="EMBL" id="NHN87895.1"/>
    </source>
</evidence>
<comment type="similarity">
    <text evidence="1 4 6">Belongs to the pyrroline-5-carboxylate reductase family.</text>
</comment>
<sequence>MSESLPSLLLIGCGQMGGALLEAWIGRGLAPSVVIDRHRETLPAPHRVVSSLENIPADFVPAAVILAVKPQKAQPVMEELAAHRPDIASSAVIVSVMAGLTTASIAETLRSQAPDATPAIVRAMPNTPSSIGRGMTGLYRAPNVTEAQKALCDTLLSAVGATVWVDEEDQINAVTAISGSGPAYIFLLAELLEKAACGLGLPDEVARLLARKTVSGAGELLEQSPEDAAELRRRVTSPGGTTAAAIAVLNAPANWPSNIPDAVAAARHRARELAS</sequence>
<dbReference type="PANTHER" id="PTHR11645">
    <property type="entry name" value="PYRROLINE-5-CARBOXYLATE REDUCTASE"/>
    <property type="match status" value="1"/>
</dbReference>
<dbReference type="InterPro" id="IPR028939">
    <property type="entry name" value="P5C_Rdtase_cat_N"/>
</dbReference>
<dbReference type="InterPro" id="IPR053790">
    <property type="entry name" value="P5CR-like_CS"/>
</dbReference>
<comment type="pathway">
    <text evidence="4 6">Amino-acid biosynthesis; L-proline biosynthesis; L-proline from L-glutamate 5-semialdehyde: step 1/1.</text>
</comment>
<comment type="function">
    <text evidence="4">Catalyzes the reduction of 1-pyrroline-5-carboxylate (PCA) to L-proline.</text>
</comment>
<evidence type="ECO:0000256" key="3">
    <source>
        <dbReference type="ARBA" id="ARBA00023002"/>
    </source>
</evidence>
<dbReference type="InterPro" id="IPR036291">
    <property type="entry name" value="NAD(P)-bd_dom_sf"/>
</dbReference>
<comment type="catalytic activity">
    <reaction evidence="4">
        <text>L-proline + NAD(+) = (S)-1-pyrroline-5-carboxylate + NADH + 2 H(+)</text>
        <dbReference type="Rhea" id="RHEA:14105"/>
        <dbReference type="ChEBI" id="CHEBI:15378"/>
        <dbReference type="ChEBI" id="CHEBI:17388"/>
        <dbReference type="ChEBI" id="CHEBI:57540"/>
        <dbReference type="ChEBI" id="CHEBI:57945"/>
        <dbReference type="ChEBI" id="CHEBI:60039"/>
        <dbReference type="EC" id="1.5.1.2"/>
    </reaction>
</comment>
<evidence type="ECO:0000256" key="5">
    <source>
        <dbReference type="NCBIfam" id="TIGR00112"/>
    </source>
</evidence>
<keyword evidence="2 4" id="KW-0521">NADP</keyword>
<proteinExistence type="inferred from homology"/>
<dbReference type="NCBIfam" id="TIGR00112">
    <property type="entry name" value="proC"/>
    <property type="match status" value="1"/>
</dbReference>
<organism evidence="9 10">
    <name type="scientific">Acetobacter conturbans</name>
    <dbReference type="NCBI Taxonomy" id="1737472"/>
    <lineage>
        <taxon>Bacteria</taxon>
        <taxon>Pseudomonadati</taxon>
        <taxon>Pseudomonadota</taxon>
        <taxon>Alphaproteobacteria</taxon>
        <taxon>Acetobacterales</taxon>
        <taxon>Acetobacteraceae</taxon>
        <taxon>Acetobacter</taxon>
    </lineage>
</organism>
<dbReference type="Gene3D" id="3.40.50.720">
    <property type="entry name" value="NAD(P)-binding Rossmann-like Domain"/>
    <property type="match status" value="1"/>
</dbReference>